<evidence type="ECO:0000256" key="2">
    <source>
        <dbReference type="ARBA" id="ARBA00022692"/>
    </source>
</evidence>
<feature type="transmembrane region" description="Helical" evidence="5">
    <location>
        <begin position="397"/>
        <end position="416"/>
    </location>
</feature>
<accession>A0AAD5P7M4</accession>
<dbReference type="InterPro" id="IPR004712">
    <property type="entry name" value="Na+/H+_antiporter_fungi"/>
</dbReference>
<evidence type="ECO:0000313" key="8">
    <source>
        <dbReference type="Proteomes" id="UP001209540"/>
    </source>
</evidence>
<dbReference type="GO" id="GO:0005886">
    <property type="term" value="C:plasma membrane"/>
    <property type="evidence" value="ECO:0007669"/>
    <property type="project" value="InterPro"/>
</dbReference>
<name>A0AAD5P7M4_9FUNG</name>
<dbReference type="GO" id="GO:0036376">
    <property type="term" value="P:sodium ion export across plasma membrane"/>
    <property type="evidence" value="ECO:0007669"/>
    <property type="project" value="InterPro"/>
</dbReference>
<keyword evidence="8" id="KW-1185">Reference proteome</keyword>
<evidence type="ECO:0000259" key="6">
    <source>
        <dbReference type="Pfam" id="PF00999"/>
    </source>
</evidence>
<dbReference type="InterPro" id="IPR006153">
    <property type="entry name" value="Cation/H_exchanger_TM"/>
</dbReference>
<dbReference type="GO" id="GO:0015385">
    <property type="term" value="F:sodium:proton antiporter activity"/>
    <property type="evidence" value="ECO:0007669"/>
    <property type="project" value="InterPro"/>
</dbReference>
<protein>
    <submittedName>
        <fullName evidence="7">Cation/H+ exchanger</fullName>
    </submittedName>
</protein>
<evidence type="ECO:0000256" key="1">
    <source>
        <dbReference type="ARBA" id="ARBA00004141"/>
    </source>
</evidence>
<proteinExistence type="predicted"/>
<gene>
    <name evidence="7" type="ORF">BDA99DRAFT_527882</name>
</gene>
<keyword evidence="3 5" id="KW-1133">Transmembrane helix</keyword>
<feature type="transmembrane region" description="Helical" evidence="5">
    <location>
        <begin position="174"/>
        <end position="194"/>
    </location>
</feature>
<feature type="transmembrane region" description="Helical" evidence="5">
    <location>
        <begin position="6"/>
        <end position="26"/>
    </location>
</feature>
<evidence type="ECO:0000313" key="7">
    <source>
        <dbReference type="EMBL" id="KAI9245702.1"/>
    </source>
</evidence>
<sequence length="488" mass="55174">MDSDTLVSIITAALGGFCIVFGLYSLVIKEKLYISEAVVATLCGLLIRIIATNDSTPLWENQNDLNRQFSRIVIAIQVMATGVALPKKYLWKEWKSLMTLLIPVMSWMWLISGACVWWLLPDLKFLEALMIASCFTPTDPVLANSIVQGHFAEKYVPQHIRHLIAAESGANDGLGFPFLFLAIYLIQFSTGDALAVWGYKVMFYEIAVSIACGAIVGYLGRKLLRFSHEKKLVDEESFALYPVILALFLVGTLGLLGSDDLLACFIAGNSFTWDGWYHVETKNAAEIMKSIEMLLNLSIFMYIGFIMPWSSWVEIGFSRLLLMAILVHLFRRLPVIVLLYKKFIPSIRSISEAVFTGWFGPMGVGSMFYCAVAVEIIQNNIDNAIFSNQVAKYTEPIVYFIVLTSIIFHGLSIPIYQAVKYIPKYCFGYKQYEAIIEQHPSSSDLERAPVSVNIIIWLIKMILYIIDFYTDYISFTFVLWYAIDQPST</sequence>
<dbReference type="GO" id="GO:0120029">
    <property type="term" value="P:proton export across plasma membrane"/>
    <property type="evidence" value="ECO:0007669"/>
    <property type="project" value="InterPro"/>
</dbReference>
<dbReference type="Pfam" id="PF00999">
    <property type="entry name" value="Na_H_Exchanger"/>
    <property type="match status" value="1"/>
</dbReference>
<comment type="caution">
    <text evidence="7">The sequence shown here is derived from an EMBL/GenBank/DDBJ whole genome shotgun (WGS) entry which is preliminary data.</text>
</comment>
<dbReference type="AlphaFoldDB" id="A0AAD5P7M4"/>
<feature type="transmembrane region" description="Helical" evidence="5">
    <location>
        <begin position="352"/>
        <end position="377"/>
    </location>
</feature>
<reference evidence="7" key="2">
    <citation type="submission" date="2023-02" db="EMBL/GenBank/DDBJ databases">
        <authorList>
            <consortium name="DOE Joint Genome Institute"/>
            <person name="Mondo S.J."/>
            <person name="Chang Y."/>
            <person name="Wang Y."/>
            <person name="Ahrendt S."/>
            <person name="Andreopoulos W."/>
            <person name="Barry K."/>
            <person name="Beard J."/>
            <person name="Benny G.L."/>
            <person name="Blankenship S."/>
            <person name="Bonito G."/>
            <person name="Cuomo C."/>
            <person name="Desiro A."/>
            <person name="Gervers K.A."/>
            <person name="Hundley H."/>
            <person name="Kuo A."/>
            <person name="LaButti K."/>
            <person name="Lang B.F."/>
            <person name="Lipzen A."/>
            <person name="O'Donnell K."/>
            <person name="Pangilinan J."/>
            <person name="Reynolds N."/>
            <person name="Sandor L."/>
            <person name="Smith M.W."/>
            <person name="Tsang A."/>
            <person name="Grigoriev I.V."/>
            <person name="Stajich J.E."/>
            <person name="Spatafora J.W."/>
        </authorList>
    </citation>
    <scope>NUCLEOTIDE SEQUENCE</scope>
    <source>
        <strain evidence="7">RSA 2281</strain>
    </source>
</reference>
<feature type="transmembrane region" description="Helical" evidence="5">
    <location>
        <begin position="201"/>
        <end position="219"/>
    </location>
</feature>
<feature type="transmembrane region" description="Helical" evidence="5">
    <location>
        <begin position="33"/>
        <end position="51"/>
    </location>
</feature>
<evidence type="ECO:0000256" key="5">
    <source>
        <dbReference type="SAM" id="Phobius"/>
    </source>
</evidence>
<feature type="transmembrane region" description="Helical" evidence="5">
    <location>
        <begin position="461"/>
        <end position="483"/>
    </location>
</feature>
<dbReference type="Proteomes" id="UP001209540">
    <property type="component" value="Unassembled WGS sequence"/>
</dbReference>
<dbReference type="PANTHER" id="PTHR31382">
    <property type="entry name" value="NA(+)/H(+) ANTIPORTER"/>
    <property type="match status" value="1"/>
</dbReference>
<organism evidence="7 8">
    <name type="scientific">Phascolomyces articulosus</name>
    <dbReference type="NCBI Taxonomy" id="60185"/>
    <lineage>
        <taxon>Eukaryota</taxon>
        <taxon>Fungi</taxon>
        <taxon>Fungi incertae sedis</taxon>
        <taxon>Mucoromycota</taxon>
        <taxon>Mucoromycotina</taxon>
        <taxon>Mucoromycetes</taxon>
        <taxon>Mucorales</taxon>
        <taxon>Lichtheimiaceae</taxon>
        <taxon>Phascolomyces</taxon>
    </lineage>
</organism>
<dbReference type="PANTHER" id="PTHR31382:SF1">
    <property type="entry name" value="SODIUM ION_PROTON EXCHANGER (EUROFUNG)"/>
    <property type="match status" value="1"/>
</dbReference>
<dbReference type="GO" id="GO:0042391">
    <property type="term" value="P:regulation of membrane potential"/>
    <property type="evidence" value="ECO:0007669"/>
    <property type="project" value="InterPro"/>
</dbReference>
<reference evidence="7" key="1">
    <citation type="journal article" date="2022" name="IScience">
        <title>Evolution of zygomycete secretomes and the origins of terrestrial fungal ecologies.</title>
        <authorList>
            <person name="Chang Y."/>
            <person name="Wang Y."/>
            <person name="Mondo S."/>
            <person name="Ahrendt S."/>
            <person name="Andreopoulos W."/>
            <person name="Barry K."/>
            <person name="Beard J."/>
            <person name="Benny G.L."/>
            <person name="Blankenship S."/>
            <person name="Bonito G."/>
            <person name="Cuomo C."/>
            <person name="Desiro A."/>
            <person name="Gervers K.A."/>
            <person name="Hundley H."/>
            <person name="Kuo A."/>
            <person name="LaButti K."/>
            <person name="Lang B.F."/>
            <person name="Lipzen A."/>
            <person name="O'Donnell K."/>
            <person name="Pangilinan J."/>
            <person name="Reynolds N."/>
            <person name="Sandor L."/>
            <person name="Smith M.E."/>
            <person name="Tsang A."/>
            <person name="Grigoriev I.V."/>
            <person name="Stajich J.E."/>
            <person name="Spatafora J.W."/>
        </authorList>
    </citation>
    <scope>NUCLEOTIDE SEQUENCE</scope>
    <source>
        <strain evidence="7">RSA 2281</strain>
    </source>
</reference>
<feature type="transmembrane region" description="Helical" evidence="5">
    <location>
        <begin position="293"/>
        <end position="311"/>
    </location>
</feature>
<dbReference type="EMBL" id="JAIXMP010000050">
    <property type="protein sequence ID" value="KAI9245702.1"/>
    <property type="molecule type" value="Genomic_DNA"/>
</dbReference>
<feature type="transmembrane region" description="Helical" evidence="5">
    <location>
        <begin position="239"/>
        <end position="256"/>
    </location>
</feature>
<feature type="transmembrane region" description="Helical" evidence="5">
    <location>
        <begin position="317"/>
        <end position="340"/>
    </location>
</feature>
<comment type="subcellular location">
    <subcellularLocation>
        <location evidence="1">Membrane</location>
        <topology evidence="1">Multi-pass membrane protein</topology>
    </subcellularLocation>
</comment>
<keyword evidence="4 5" id="KW-0472">Membrane</keyword>
<evidence type="ECO:0000256" key="3">
    <source>
        <dbReference type="ARBA" id="ARBA00022989"/>
    </source>
</evidence>
<feature type="domain" description="Cation/H+ exchanger transmembrane" evidence="6">
    <location>
        <begin position="24"/>
        <end position="415"/>
    </location>
</feature>
<feature type="transmembrane region" description="Helical" evidence="5">
    <location>
        <begin position="97"/>
        <end position="120"/>
    </location>
</feature>
<keyword evidence="2 5" id="KW-0812">Transmembrane</keyword>
<evidence type="ECO:0000256" key="4">
    <source>
        <dbReference type="ARBA" id="ARBA00023136"/>
    </source>
</evidence>